<dbReference type="Pfam" id="PF00612">
    <property type="entry name" value="IQ"/>
    <property type="match status" value="1"/>
</dbReference>
<evidence type="ECO:0000313" key="2">
    <source>
        <dbReference type="EMBL" id="KAK0044322.1"/>
    </source>
</evidence>
<feature type="non-terminal residue" evidence="2">
    <location>
        <position position="59"/>
    </location>
</feature>
<keyword evidence="1" id="KW-0175">Coiled coil</keyword>
<dbReference type="PROSITE" id="PS50096">
    <property type="entry name" value="IQ"/>
    <property type="match status" value="2"/>
</dbReference>
<accession>A0AAD8AXS0</accession>
<organism evidence="2 3">
    <name type="scientific">Biomphalaria pfeifferi</name>
    <name type="common">Bloodfluke planorb</name>
    <name type="synonym">Freshwater snail</name>
    <dbReference type="NCBI Taxonomy" id="112525"/>
    <lineage>
        <taxon>Eukaryota</taxon>
        <taxon>Metazoa</taxon>
        <taxon>Spiralia</taxon>
        <taxon>Lophotrochozoa</taxon>
        <taxon>Mollusca</taxon>
        <taxon>Gastropoda</taxon>
        <taxon>Heterobranchia</taxon>
        <taxon>Euthyneura</taxon>
        <taxon>Panpulmonata</taxon>
        <taxon>Hygrophila</taxon>
        <taxon>Lymnaeoidea</taxon>
        <taxon>Planorbidae</taxon>
        <taxon>Biomphalaria</taxon>
    </lineage>
</organism>
<proteinExistence type="predicted"/>
<reference evidence="2" key="2">
    <citation type="submission" date="2023-04" db="EMBL/GenBank/DDBJ databases">
        <authorList>
            <person name="Bu L."/>
            <person name="Lu L."/>
            <person name="Laidemitt M.R."/>
            <person name="Zhang S.M."/>
            <person name="Mutuku M."/>
            <person name="Mkoji G."/>
            <person name="Steinauer M."/>
            <person name="Loker E.S."/>
        </authorList>
    </citation>
    <scope>NUCLEOTIDE SEQUENCE</scope>
    <source>
        <strain evidence="2">KasaAsao</strain>
        <tissue evidence="2">Whole Snail</tissue>
    </source>
</reference>
<dbReference type="Proteomes" id="UP001233172">
    <property type="component" value="Unassembled WGS sequence"/>
</dbReference>
<protein>
    <submittedName>
        <fullName evidence="2">Nucleolin 2-like isoform X7</fullName>
    </submittedName>
</protein>
<evidence type="ECO:0000256" key="1">
    <source>
        <dbReference type="SAM" id="Coils"/>
    </source>
</evidence>
<sequence>RKPGAGNDQQQNNAAVLIQTQYRQKEAKEEVQELRMEQAAIKIQSGFRGHMDREQVRKM</sequence>
<name>A0AAD8AXS0_BIOPF</name>
<reference evidence="2" key="1">
    <citation type="journal article" date="2023" name="PLoS Negl. Trop. Dis.">
        <title>A genome sequence for Biomphalaria pfeifferi, the major vector snail for the human-infecting parasite Schistosoma mansoni.</title>
        <authorList>
            <person name="Bu L."/>
            <person name="Lu L."/>
            <person name="Laidemitt M.R."/>
            <person name="Zhang S.M."/>
            <person name="Mutuku M."/>
            <person name="Mkoji G."/>
            <person name="Steinauer M."/>
            <person name="Loker E.S."/>
        </authorList>
    </citation>
    <scope>NUCLEOTIDE SEQUENCE</scope>
    <source>
        <strain evidence="2">KasaAsao</strain>
    </source>
</reference>
<feature type="non-terminal residue" evidence="2">
    <location>
        <position position="1"/>
    </location>
</feature>
<gene>
    <name evidence="2" type="ORF">Bpfe_026233</name>
</gene>
<dbReference type="InterPro" id="IPR000048">
    <property type="entry name" value="IQ_motif_EF-hand-BS"/>
</dbReference>
<dbReference type="FunFam" id="1.20.5.190:FF:000055">
    <property type="entry name" value="Putative microtubule-associated protein futsch"/>
    <property type="match status" value="1"/>
</dbReference>
<feature type="coiled-coil region" evidence="1">
    <location>
        <begin position="17"/>
        <end position="44"/>
    </location>
</feature>
<dbReference type="Gene3D" id="1.20.5.190">
    <property type="match status" value="1"/>
</dbReference>
<dbReference type="SMART" id="SM00015">
    <property type="entry name" value="IQ"/>
    <property type="match status" value="2"/>
</dbReference>
<dbReference type="EMBL" id="JASAOG010000200">
    <property type="protein sequence ID" value="KAK0044322.1"/>
    <property type="molecule type" value="Genomic_DNA"/>
</dbReference>
<dbReference type="AlphaFoldDB" id="A0AAD8AXS0"/>
<evidence type="ECO:0000313" key="3">
    <source>
        <dbReference type="Proteomes" id="UP001233172"/>
    </source>
</evidence>
<comment type="caution">
    <text evidence="2">The sequence shown here is derived from an EMBL/GenBank/DDBJ whole genome shotgun (WGS) entry which is preliminary data.</text>
</comment>
<keyword evidence="3" id="KW-1185">Reference proteome</keyword>